<dbReference type="PANTHER" id="PTHR20898">
    <property type="entry name" value="DAEDALUS ON 3-RELATED-RELATED"/>
    <property type="match status" value="1"/>
</dbReference>
<dbReference type="SMART" id="SM00697">
    <property type="entry name" value="DM8"/>
    <property type="match status" value="1"/>
</dbReference>
<dbReference type="PANTHER" id="PTHR20898:SF0">
    <property type="entry name" value="DAEDALUS ON 3-RELATED"/>
    <property type="match status" value="1"/>
</dbReference>
<dbReference type="Proteomes" id="UP000606786">
    <property type="component" value="Unassembled WGS sequence"/>
</dbReference>
<dbReference type="OrthoDB" id="7727171at2759"/>
<keyword evidence="1" id="KW-0472">Membrane</keyword>
<name>A0A811V905_CERCA</name>
<feature type="transmembrane region" description="Helical" evidence="1">
    <location>
        <begin position="6"/>
        <end position="25"/>
    </location>
</feature>
<organism evidence="2 3">
    <name type="scientific">Ceratitis capitata</name>
    <name type="common">Mediterranean fruit fly</name>
    <name type="synonym">Tephritis capitata</name>
    <dbReference type="NCBI Taxonomy" id="7213"/>
    <lineage>
        <taxon>Eukaryota</taxon>
        <taxon>Metazoa</taxon>
        <taxon>Ecdysozoa</taxon>
        <taxon>Arthropoda</taxon>
        <taxon>Hexapoda</taxon>
        <taxon>Insecta</taxon>
        <taxon>Pterygota</taxon>
        <taxon>Neoptera</taxon>
        <taxon>Endopterygota</taxon>
        <taxon>Diptera</taxon>
        <taxon>Brachycera</taxon>
        <taxon>Muscomorpha</taxon>
        <taxon>Tephritoidea</taxon>
        <taxon>Tephritidae</taxon>
        <taxon>Ceratitis</taxon>
        <taxon>Ceratitis</taxon>
    </lineage>
</organism>
<dbReference type="Pfam" id="PF06477">
    <property type="entry name" value="DUF1091"/>
    <property type="match status" value="1"/>
</dbReference>
<keyword evidence="3" id="KW-1185">Reference proteome</keyword>
<evidence type="ECO:0000256" key="1">
    <source>
        <dbReference type="SAM" id="Phobius"/>
    </source>
</evidence>
<keyword evidence="1" id="KW-1133">Transmembrane helix</keyword>
<dbReference type="EMBL" id="CAJHJT010000034">
    <property type="protein sequence ID" value="CAD7006277.1"/>
    <property type="molecule type" value="Genomic_DNA"/>
</dbReference>
<sequence>MCWKIVRWHIVIILYIGALSTDGIFRNSLVLANHISFNNIQCQSNDEKYFQFSQCDLKLQKRGYNELNIYGKLLKTADNITVKAELFRKTNGYTPFIYKFTLDFCDLKRFPQRQPVMSMFFKYLERNSNLNHTCPYDHDIILKNFVMPDDVLKLLPYPKGDYMVQLGFAAYNQWIISVKAFVKVAD</sequence>
<accession>A0A811V905</accession>
<keyword evidence="1" id="KW-0812">Transmembrane</keyword>
<evidence type="ECO:0000313" key="2">
    <source>
        <dbReference type="EMBL" id="CAD7006277.1"/>
    </source>
</evidence>
<proteinExistence type="predicted"/>
<protein>
    <submittedName>
        <fullName evidence="2">(Mediterranean fruit fly) hypothetical protein</fullName>
    </submittedName>
</protein>
<gene>
    <name evidence="2" type="ORF">CCAP1982_LOCUS14600</name>
</gene>
<comment type="caution">
    <text evidence="2">The sequence shown here is derived from an EMBL/GenBank/DDBJ whole genome shotgun (WGS) entry which is preliminary data.</text>
</comment>
<reference evidence="2" key="1">
    <citation type="submission" date="2020-11" db="EMBL/GenBank/DDBJ databases">
        <authorList>
            <person name="Whitehead M."/>
        </authorList>
    </citation>
    <scope>NUCLEOTIDE SEQUENCE</scope>
    <source>
        <strain evidence="2">EGII</strain>
    </source>
</reference>
<dbReference type="InterPro" id="IPR010512">
    <property type="entry name" value="DUF1091"/>
</dbReference>
<dbReference type="AlphaFoldDB" id="A0A811V905"/>
<evidence type="ECO:0000313" key="3">
    <source>
        <dbReference type="Proteomes" id="UP000606786"/>
    </source>
</evidence>